<keyword evidence="1 9" id="KW-0808">Transferase</keyword>
<dbReference type="Gene3D" id="1.20.120.1510">
    <property type="match status" value="1"/>
</dbReference>
<dbReference type="SUPFAM" id="SSF81593">
    <property type="entry name" value="Nucleotidyltransferase substrate binding subunit/domain"/>
    <property type="match status" value="2"/>
</dbReference>
<dbReference type="InterPro" id="IPR023057">
    <property type="entry name" value="GlnE"/>
</dbReference>
<evidence type="ECO:0000313" key="9">
    <source>
        <dbReference type="EMBL" id="KAA9393443.1"/>
    </source>
</evidence>
<dbReference type="GO" id="GO:0005524">
    <property type="term" value="F:ATP binding"/>
    <property type="evidence" value="ECO:0007669"/>
    <property type="project" value="UniProtKB-KW"/>
</dbReference>
<organism evidence="9 10">
    <name type="scientific">Kocuria coralli</name>
    <dbReference type="NCBI Taxonomy" id="1461025"/>
    <lineage>
        <taxon>Bacteria</taxon>
        <taxon>Bacillati</taxon>
        <taxon>Actinomycetota</taxon>
        <taxon>Actinomycetes</taxon>
        <taxon>Micrococcales</taxon>
        <taxon>Micrococcaceae</taxon>
        <taxon>Kocuria</taxon>
    </lineage>
</organism>
<dbReference type="GO" id="GO:0047388">
    <property type="term" value="F:[glutamine synthetase]-adenylyl-L-tyrosine phosphorylase activity"/>
    <property type="evidence" value="ECO:0007669"/>
    <property type="project" value="UniProtKB-EC"/>
</dbReference>
<keyword evidence="4" id="KW-0067">ATP-binding</keyword>
<keyword evidence="10" id="KW-1185">Reference proteome</keyword>
<dbReference type="Pfam" id="PF08335">
    <property type="entry name" value="GlnD_UR_UTase"/>
    <property type="match status" value="2"/>
</dbReference>
<dbReference type="NCBIfam" id="NF010707">
    <property type="entry name" value="PRK14109.1"/>
    <property type="match status" value="1"/>
</dbReference>
<keyword evidence="3" id="KW-0547">Nucleotide-binding</keyword>
<evidence type="ECO:0000256" key="6">
    <source>
        <dbReference type="ARBA" id="ARBA00023268"/>
    </source>
</evidence>
<dbReference type="Gene3D" id="3.30.460.10">
    <property type="entry name" value="Beta Polymerase, domain 2"/>
    <property type="match status" value="2"/>
</dbReference>
<dbReference type="PANTHER" id="PTHR30621:SF0">
    <property type="entry name" value="BIFUNCTIONAL GLUTAMINE SYNTHETASE ADENYLYLTRANSFERASE_ADENYLYL-REMOVING ENZYME"/>
    <property type="match status" value="1"/>
</dbReference>
<dbReference type="InterPro" id="IPR013546">
    <property type="entry name" value="PII_UdlTrfase/GS_AdlTrfase"/>
</dbReference>
<feature type="domain" description="PII-uridylyltransferase/Glutamine-synthetase adenylyltransferase" evidence="8">
    <location>
        <begin position="387"/>
        <end position="531"/>
    </location>
</feature>
<dbReference type="EC" id="2.7.7.42" evidence="9"/>
<dbReference type="RefSeq" id="WP_158034615.1">
    <property type="nucleotide sequence ID" value="NZ_ML708624.1"/>
</dbReference>
<dbReference type="InterPro" id="IPR043519">
    <property type="entry name" value="NT_sf"/>
</dbReference>
<dbReference type="AlphaFoldDB" id="A0A5J5KUW6"/>
<evidence type="ECO:0000256" key="4">
    <source>
        <dbReference type="ARBA" id="ARBA00022840"/>
    </source>
</evidence>
<feature type="domain" description="Glutamate-ammonia ligase adenylyltransferase repeated" evidence="7">
    <location>
        <begin position="636"/>
        <end position="800"/>
    </location>
</feature>
<dbReference type="Proteomes" id="UP000325957">
    <property type="component" value="Unassembled WGS sequence"/>
</dbReference>
<name>A0A5J5KUW6_9MICC</name>
<dbReference type="SUPFAM" id="SSF81301">
    <property type="entry name" value="Nucleotidyltransferase"/>
    <property type="match status" value="2"/>
</dbReference>
<evidence type="ECO:0000256" key="2">
    <source>
        <dbReference type="ARBA" id="ARBA00022695"/>
    </source>
</evidence>
<keyword evidence="5" id="KW-0460">Magnesium</keyword>
<sequence>MAAAAPGTSTTEKTTVEGLSDGRLIRVGFADVKNARRWLGFPELAAADLDLLLKALELYAASPDTAVRSLVRLIEARPDADRYVKGTLDEALPLIRLLGASEALGEFLIRHPQNLDLVDRPLPAEPAEIPAAELRGELLRAVQAEEESRVPVAGISGTEAQQALRVAYRRQLTRIALQDLGSISPVDEVPAVGRQLADLAAAAIDAALAVSRAEAIDGAEGEEADLVRRVGLAVIGMGKCGARELNYISDVDVIYVHDLLPPAEADAGSDSGSNPGDSDVDEDRIAVIAGKLASGTARAVMASAPEPPLWELDANLRPEGKDGPLSRTVDSHVRYYKKWAKSWEFQALLKARPIAGDRDLGERYAEAIMPFVWQSSQREGFVESVQAMRRRVTDNIPADERGRQIKLGPGGLRDVEFTVQLLQLVHGHSDERVRTQATTLSLQALSECGYIARRDAEQFNAHYRWLRLLEHRIQLFRLRRTHLMPTSKGELAVIAVAMQAPDEAQRVSGDALVDQWHKVQRQVRGMHEKIFYRPLLAALSHTSLDGVELTDEQVRDRLEALGYRDPRAAHRHLEALTKGVNRRAEILRTLLPVLLEWIAQGVDADAGLLGFRRVSEALGNTPWYLRMLRDSNTAAERLCQILASSRYITDSLENLPEAVAWLGKDEDLVPRSFENLWGEIKAQMDRHADAHEAIRMIRLMRRREVVRVALGDACGLLDVDRVVEALSDIDRATVLGALHVAEREIYVHNAEGCRADVLVVAMGRQGGREIGYGSDADVIYVYDRCSGGHVHGHRAVDDGEVQVTDPEPGADGTVRSAEQSASDQAHRVLQRMVQLLKAPCTPAIVAERPLEIDNDLRPEGKQGAMVRSVDSYREYYDRWAATWEFQALTRARPMAGSNVVSEAFLDVIDPHRYPAEFTDRQLNDIRRMKARVENERLPRGTDPTRHLKLGRGGLSDVEWLAQTLQLQYAHEHPGLRTTGTLATLRVAVEEGLLDAADAEALSRAWRLCTAIRNYNVLRTGRTSDTLPRSGLDMEAVARWCGYAPGNSEALEDDYLRITRHARAVFERLFYGA</sequence>
<evidence type="ECO:0000256" key="3">
    <source>
        <dbReference type="ARBA" id="ARBA00022741"/>
    </source>
</evidence>
<dbReference type="Gene3D" id="1.20.120.330">
    <property type="entry name" value="Nucleotidyltransferases domain 2"/>
    <property type="match status" value="2"/>
</dbReference>
<gene>
    <name evidence="9" type="ORF">FCK90_12420</name>
</gene>
<dbReference type="CDD" id="cd05401">
    <property type="entry name" value="NT_GlnE_GlnD_like"/>
    <property type="match status" value="2"/>
</dbReference>
<dbReference type="PANTHER" id="PTHR30621">
    <property type="entry name" value="GLUTAMINE SYNTHETASE ADENYLYLTRANSFERASE"/>
    <property type="match status" value="1"/>
</dbReference>
<feature type="domain" description="Glutamate-ammonia ligase adenylyltransferase repeated" evidence="7">
    <location>
        <begin position="819"/>
        <end position="905"/>
    </location>
</feature>
<feature type="domain" description="PII-uridylyltransferase/Glutamine-synthetase adenylyltransferase" evidence="8">
    <location>
        <begin position="927"/>
        <end position="1069"/>
    </location>
</feature>
<dbReference type="OrthoDB" id="9759366at2"/>
<evidence type="ECO:0000259" key="7">
    <source>
        <dbReference type="Pfam" id="PF03710"/>
    </source>
</evidence>
<dbReference type="InterPro" id="IPR005190">
    <property type="entry name" value="GlnE_rpt_dom"/>
</dbReference>
<keyword evidence="6" id="KW-0511">Multifunctional enzyme</keyword>
<evidence type="ECO:0000259" key="8">
    <source>
        <dbReference type="Pfam" id="PF08335"/>
    </source>
</evidence>
<dbReference type="GO" id="GO:0005829">
    <property type="term" value="C:cytosol"/>
    <property type="evidence" value="ECO:0007669"/>
    <property type="project" value="TreeGrafter"/>
</dbReference>
<dbReference type="Pfam" id="PF03710">
    <property type="entry name" value="GlnE"/>
    <property type="match status" value="3"/>
</dbReference>
<feature type="domain" description="Glutamate-ammonia ligase adenylyltransferase repeated" evidence="7">
    <location>
        <begin position="94"/>
        <end position="364"/>
    </location>
</feature>
<dbReference type="EC" id="2.7.7.89" evidence="9"/>
<evidence type="ECO:0000256" key="1">
    <source>
        <dbReference type="ARBA" id="ARBA00022679"/>
    </source>
</evidence>
<protein>
    <submittedName>
        <fullName evidence="9">Bifunctional [glutamine synthetase] adenylyltransferase/[glutamine synthetase]-adenylyl-L-tyrosine phosphorylase</fullName>
        <ecNumber evidence="9">2.7.7.42</ecNumber>
        <ecNumber evidence="9">2.7.7.89</ecNumber>
    </submittedName>
</protein>
<accession>A0A5J5KUW6</accession>
<proteinExistence type="predicted"/>
<keyword evidence="2 9" id="KW-0548">Nucleotidyltransferase</keyword>
<evidence type="ECO:0000313" key="10">
    <source>
        <dbReference type="Proteomes" id="UP000325957"/>
    </source>
</evidence>
<dbReference type="GO" id="GO:0000820">
    <property type="term" value="P:regulation of glutamine family amino acid metabolic process"/>
    <property type="evidence" value="ECO:0007669"/>
    <property type="project" value="TreeGrafter"/>
</dbReference>
<dbReference type="EMBL" id="SZWF01000019">
    <property type="protein sequence ID" value="KAA9393443.1"/>
    <property type="molecule type" value="Genomic_DNA"/>
</dbReference>
<comment type="caution">
    <text evidence="9">The sequence shown here is derived from an EMBL/GenBank/DDBJ whole genome shotgun (WGS) entry which is preliminary data.</text>
</comment>
<evidence type="ECO:0000256" key="5">
    <source>
        <dbReference type="ARBA" id="ARBA00022842"/>
    </source>
</evidence>
<dbReference type="GO" id="GO:0008882">
    <property type="term" value="F:[glutamate-ammonia-ligase] adenylyltransferase activity"/>
    <property type="evidence" value="ECO:0007669"/>
    <property type="project" value="UniProtKB-EC"/>
</dbReference>
<reference evidence="9 10" key="1">
    <citation type="submission" date="2019-05" db="EMBL/GenBank/DDBJ databases">
        <title>Kocuria coralli sp. nov., a novel actinobacterium isolated from coral reef seawater.</title>
        <authorList>
            <person name="Li J."/>
        </authorList>
    </citation>
    <scope>NUCLEOTIDE SEQUENCE [LARGE SCALE GENOMIC DNA]</scope>
    <source>
        <strain evidence="9 10">SCSIO 13007</strain>
    </source>
</reference>